<evidence type="ECO:0000256" key="1">
    <source>
        <dbReference type="ARBA" id="ARBA00000142"/>
    </source>
</evidence>
<reference evidence="9 10" key="1">
    <citation type="submission" date="2018-10" db="EMBL/GenBank/DDBJ databases">
        <authorList>
            <person name="Jung H.S."/>
            <person name="Jeon C.O."/>
        </authorList>
    </citation>
    <scope>NUCLEOTIDE SEQUENCE [LARGE SCALE GENOMIC DNA]</scope>
    <source>
        <strain evidence="9 10">MA-7-27</strain>
    </source>
</reference>
<dbReference type="Gene3D" id="3.40.630.30">
    <property type="match status" value="1"/>
</dbReference>
<feature type="binding site" evidence="7">
    <location>
        <position position="334"/>
    </location>
    <ligand>
        <name>substrate</name>
    </ligand>
</feature>
<dbReference type="SUPFAM" id="SSF55729">
    <property type="entry name" value="Acyl-CoA N-acyltransferases (Nat)"/>
    <property type="match status" value="1"/>
</dbReference>
<dbReference type="InterPro" id="IPR029063">
    <property type="entry name" value="SAM-dependent_MTases_sf"/>
</dbReference>
<dbReference type="InterPro" id="IPR055361">
    <property type="entry name" value="tRNA_methyltr_TrmB_bact"/>
</dbReference>
<name>A0A3L9YA14_9RHOB</name>
<comment type="caution">
    <text evidence="7">Lacks conserved residue(s) required for the propagation of feature annotation.</text>
</comment>
<comment type="similarity">
    <text evidence="7">Belongs to the class I-like SAM-binding methyltransferase superfamily. TrmB family.</text>
</comment>
<evidence type="ECO:0000256" key="7">
    <source>
        <dbReference type="HAMAP-Rule" id="MF_01057"/>
    </source>
</evidence>
<dbReference type="HAMAP" id="MF_01057">
    <property type="entry name" value="tRNA_methyltr_TrmB"/>
    <property type="match status" value="1"/>
</dbReference>
<protein>
    <recommendedName>
        <fullName evidence="7">tRNA (guanine-N(7)-)-methyltransferase</fullName>
        <ecNumber evidence="7">2.1.1.33</ecNumber>
    </recommendedName>
    <alternativeName>
        <fullName evidence="7">tRNA (guanine(46)-N(7))-methyltransferase</fullName>
    </alternativeName>
    <alternativeName>
        <fullName evidence="7">tRNA(m7G46)-methyltransferase</fullName>
    </alternativeName>
</protein>
<evidence type="ECO:0000313" key="10">
    <source>
        <dbReference type="Proteomes" id="UP000281343"/>
    </source>
</evidence>
<dbReference type="Pfam" id="PF00583">
    <property type="entry name" value="Acetyltransf_1"/>
    <property type="match status" value="1"/>
</dbReference>
<keyword evidence="10" id="KW-1185">Reference proteome</keyword>
<dbReference type="PANTHER" id="PTHR23417:SF14">
    <property type="entry name" value="PENTACOTRIPEPTIDE-REPEAT REGION OF PRORP DOMAIN-CONTAINING PROTEIN"/>
    <property type="match status" value="1"/>
</dbReference>
<accession>A0A3L9YA14</accession>
<feature type="domain" description="N-acetyltransferase" evidence="8">
    <location>
        <begin position="3"/>
        <end position="160"/>
    </location>
</feature>
<dbReference type="CDD" id="cd04301">
    <property type="entry name" value="NAT_SF"/>
    <property type="match status" value="1"/>
</dbReference>
<evidence type="ECO:0000256" key="5">
    <source>
        <dbReference type="ARBA" id="ARBA00022691"/>
    </source>
</evidence>
<dbReference type="InterPro" id="IPR003358">
    <property type="entry name" value="tRNA_(Gua-N-7)_MeTrfase_Trmb"/>
</dbReference>
<dbReference type="PROSITE" id="PS51625">
    <property type="entry name" value="SAM_MT_TRMB"/>
    <property type="match status" value="1"/>
</dbReference>
<organism evidence="9 10">
    <name type="scientific">Rhodophyticola porphyridii</name>
    <dbReference type="NCBI Taxonomy" id="1852017"/>
    <lineage>
        <taxon>Bacteria</taxon>
        <taxon>Pseudomonadati</taxon>
        <taxon>Pseudomonadota</taxon>
        <taxon>Alphaproteobacteria</taxon>
        <taxon>Rhodobacterales</taxon>
        <taxon>Roseobacteraceae</taxon>
        <taxon>Rhodophyticola</taxon>
    </lineage>
</organism>
<feature type="binding site" evidence="7">
    <location>
        <begin position="371"/>
        <end position="374"/>
    </location>
    <ligand>
        <name>substrate</name>
    </ligand>
</feature>
<dbReference type="SUPFAM" id="SSF53335">
    <property type="entry name" value="S-adenosyl-L-methionine-dependent methyltransferases"/>
    <property type="match status" value="1"/>
</dbReference>
<comment type="function">
    <text evidence="2 7">Catalyzes the formation of N(7)-methylguanine at position 46 (m7G46) in tRNA.</text>
</comment>
<keyword evidence="5 7" id="KW-0949">S-adenosyl-L-methionine</keyword>
<evidence type="ECO:0000313" key="9">
    <source>
        <dbReference type="EMBL" id="RMA43977.1"/>
    </source>
</evidence>
<feature type="binding site" evidence="7">
    <location>
        <position position="302"/>
    </location>
    <ligand>
        <name>substrate</name>
    </ligand>
</feature>
<evidence type="ECO:0000256" key="3">
    <source>
        <dbReference type="ARBA" id="ARBA00022603"/>
    </source>
</evidence>
<comment type="pathway">
    <text evidence="7">tRNA modification; N(7)-methylguanine-tRNA biosynthesis.</text>
</comment>
<dbReference type="Proteomes" id="UP000281343">
    <property type="component" value="Unassembled WGS sequence"/>
</dbReference>
<dbReference type="AlphaFoldDB" id="A0A3L9YA14"/>
<feature type="binding site" evidence="7">
    <location>
        <position position="249"/>
    </location>
    <ligand>
        <name>S-adenosyl-L-methionine</name>
        <dbReference type="ChEBI" id="CHEBI:59789"/>
    </ligand>
</feature>
<dbReference type="EC" id="2.1.1.33" evidence="7"/>
<evidence type="ECO:0000256" key="6">
    <source>
        <dbReference type="ARBA" id="ARBA00022694"/>
    </source>
</evidence>
<dbReference type="PROSITE" id="PS51186">
    <property type="entry name" value="GNAT"/>
    <property type="match status" value="1"/>
</dbReference>
<keyword evidence="3 7" id="KW-0489">Methyltransferase</keyword>
<comment type="catalytic activity">
    <reaction evidence="1 7">
        <text>guanosine(46) in tRNA + S-adenosyl-L-methionine = N(7)-methylguanosine(46) in tRNA + S-adenosyl-L-homocysteine</text>
        <dbReference type="Rhea" id="RHEA:42708"/>
        <dbReference type="Rhea" id="RHEA-COMP:10188"/>
        <dbReference type="Rhea" id="RHEA-COMP:10189"/>
        <dbReference type="ChEBI" id="CHEBI:57856"/>
        <dbReference type="ChEBI" id="CHEBI:59789"/>
        <dbReference type="ChEBI" id="CHEBI:74269"/>
        <dbReference type="ChEBI" id="CHEBI:74480"/>
        <dbReference type="EC" id="2.1.1.33"/>
    </reaction>
</comment>
<sequence>MTEVLRAGLAEDAPALAELHRRAIAAVPDDILAPEQRESWAAGIAPDSYLRACAAGEAFALAEIDGAIAGFCSYRTGSPDAEIVGLYVDPAFQNRGIARRLTELVEARLFDGGATRIELKAGPAGQAACRALGYRVIGRSTHVSRGGLALPVAVMEKAVTDAARRPARNFYGRRKGQHLKSSQARYLKEDLAALSPGPVDWETNPERRPLDLEALFGGREVWLEVGFGGGEHMVHQAAANPDVGIIGCEPYINGVAMLLGKIRAAGVENLKVHPGDVRDLFDVLEDDAVSKAFLLYPDPWPKTRHHRRRFVTAEHLAPLARVLKRGAEFRVATDIPDYVRQTLMEVPKAGFDWLAEGPRDWRTPWEDWIATRYEQKALRAGRVPHYLSFRKN</sequence>
<dbReference type="InterPro" id="IPR000182">
    <property type="entry name" value="GNAT_dom"/>
</dbReference>
<evidence type="ECO:0000256" key="4">
    <source>
        <dbReference type="ARBA" id="ARBA00022679"/>
    </source>
</evidence>
<dbReference type="GO" id="GO:0008176">
    <property type="term" value="F:tRNA (guanine(46)-N7)-methyltransferase activity"/>
    <property type="evidence" value="ECO:0007669"/>
    <property type="project" value="UniProtKB-UniRule"/>
</dbReference>
<dbReference type="Gene3D" id="3.40.50.150">
    <property type="entry name" value="Vaccinia Virus protein VP39"/>
    <property type="match status" value="1"/>
</dbReference>
<evidence type="ECO:0000256" key="2">
    <source>
        <dbReference type="ARBA" id="ARBA00003015"/>
    </source>
</evidence>
<gene>
    <name evidence="7 9" type="primary">trmB</name>
    <name evidence="9" type="ORF">D9R08_03435</name>
</gene>
<feature type="binding site" evidence="7">
    <location>
        <position position="276"/>
    </location>
    <ligand>
        <name>S-adenosyl-L-methionine</name>
        <dbReference type="ChEBI" id="CHEBI:59789"/>
    </ligand>
</feature>
<evidence type="ECO:0000259" key="8">
    <source>
        <dbReference type="PROSITE" id="PS51186"/>
    </source>
</evidence>
<keyword evidence="4 7" id="KW-0808">Transferase</keyword>
<comment type="caution">
    <text evidence="9">The sequence shown here is derived from an EMBL/GenBank/DDBJ whole genome shotgun (WGS) entry which is preliminary data.</text>
</comment>
<dbReference type="GO" id="GO:0043527">
    <property type="term" value="C:tRNA methyltransferase complex"/>
    <property type="evidence" value="ECO:0007669"/>
    <property type="project" value="TreeGrafter"/>
</dbReference>
<dbReference type="PANTHER" id="PTHR23417">
    <property type="entry name" value="3-DEOXY-D-MANNO-OCTULOSONIC-ACID TRANSFERASE/TRNA GUANINE-N 7 - -METHYLTRANSFERASE"/>
    <property type="match status" value="1"/>
</dbReference>
<proteinExistence type="inferred from homology"/>
<dbReference type="InterPro" id="IPR016181">
    <property type="entry name" value="Acyl_CoA_acyltransferase"/>
</dbReference>
<dbReference type="GO" id="GO:0016747">
    <property type="term" value="F:acyltransferase activity, transferring groups other than amino-acyl groups"/>
    <property type="evidence" value="ECO:0007669"/>
    <property type="project" value="InterPro"/>
</dbReference>
<feature type="binding site" evidence="7">
    <location>
        <position position="298"/>
    </location>
    <ligand>
        <name>S-adenosyl-L-methionine</name>
        <dbReference type="ChEBI" id="CHEBI:59789"/>
    </ligand>
</feature>
<feature type="binding site" evidence="7">
    <location>
        <position position="224"/>
    </location>
    <ligand>
        <name>S-adenosyl-L-methionine</name>
        <dbReference type="ChEBI" id="CHEBI:59789"/>
    </ligand>
</feature>
<dbReference type="EMBL" id="RCNT01000001">
    <property type="protein sequence ID" value="RMA43977.1"/>
    <property type="molecule type" value="Genomic_DNA"/>
</dbReference>
<keyword evidence="6 7" id="KW-0819">tRNA processing</keyword>
<dbReference type="OrthoDB" id="9802090at2"/>
<dbReference type="UniPathway" id="UPA00989"/>
<dbReference type="Pfam" id="PF02390">
    <property type="entry name" value="Methyltransf_4"/>
    <property type="match status" value="1"/>
</dbReference>